<dbReference type="Proteomes" id="UP000076830">
    <property type="component" value="Chromosome"/>
</dbReference>
<protein>
    <recommendedName>
        <fullName evidence="4">Lipoprotein</fullName>
    </recommendedName>
</protein>
<keyword evidence="1" id="KW-0732">Signal</keyword>
<proteinExistence type="predicted"/>
<dbReference type="EMBL" id="CP015249">
    <property type="protein sequence ID" value="ANB19713.1"/>
    <property type="molecule type" value="Genomic_DNA"/>
</dbReference>
<accession>A0A160DZS1</accession>
<gene>
    <name evidence="2" type="ORF">I596_3730</name>
</gene>
<evidence type="ECO:0000313" key="2">
    <source>
        <dbReference type="EMBL" id="ANB19713.1"/>
    </source>
</evidence>
<evidence type="ECO:0000313" key="3">
    <source>
        <dbReference type="Proteomes" id="UP000076830"/>
    </source>
</evidence>
<dbReference type="PATRIC" id="fig|1300342.3.peg.3642"/>
<feature type="chain" id="PRO_5007813247" description="Lipoprotein" evidence="1">
    <location>
        <begin position="21"/>
        <end position="299"/>
    </location>
</feature>
<organism evidence="2 3">
    <name type="scientific">Dokdonella koreensis DS-123</name>
    <dbReference type="NCBI Taxonomy" id="1300342"/>
    <lineage>
        <taxon>Bacteria</taxon>
        <taxon>Pseudomonadati</taxon>
        <taxon>Pseudomonadota</taxon>
        <taxon>Gammaproteobacteria</taxon>
        <taxon>Lysobacterales</taxon>
        <taxon>Rhodanobacteraceae</taxon>
        <taxon>Dokdonella</taxon>
    </lineage>
</organism>
<evidence type="ECO:0008006" key="4">
    <source>
        <dbReference type="Google" id="ProtNLM"/>
    </source>
</evidence>
<dbReference type="RefSeq" id="WP_067650915.1">
    <property type="nucleotide sequence ID" value="NZ_CP015249.1"/>
</dbReference>
<dbReference type="KEGG" id="dko:I596_3730"/>
<evidence type="ECO:0000256" key="1">
    <source>
        <dbReference type="SAM" id="SignalP"/>
    </source>
</evidence>
<keyword evidence="3" id="KW-1185">Reference proteome</keyword>
<dbReference type="AlphaFoldDB" id="A0A160DZS1"/>
<dbReference type="STRING" id="1300342.I596_3730"/>
<dbReference type="PROSITE" id="PS51257">
    <property type="entry name" value="PROKAR_LIPOPROTEIN"/>
    <property type="match status" value="1"/>
</dbReference>
<name>A0A160DZS1_9GAMM</name>
<reference evidence="2 3" key="1">
    <citation type="submission" date="2016-04" db="EMBL/GenBank/DDBJ databases">
        <title>Complete genome sequence of Dokdonella koreensis DS-123T.</title>
        <authorList>
            <person name="Kim J.F."/>
            <person name="Lee H."/>
            <person name="Kwak M.-J."/>
        </authorList>
    </citation>
    <scope>NUCLEOTIDE SEQUENCE [LARGE SCALE GENOMIC DNA]</scope>
    <source>
        <strain evidence="2 3">DS-123</strain>
    </source>
</reference>
<feature type="signal peptide" evidence="1">
    <location>
        <begin position="1"/>
        <end position="20"/>
    </location>
</feature>
<sequence>MFAKALRIAPLALFVVLAAACNKEPTAGQAVAPAAKSGSSPEAAVQTSIALLKSGDVGGLIAHSLPPEDYARVKADWGKDQEAPTDEERAHFSEMMAKLTAADAEQTLYAEIEPQLAAFDAQYQQQIPMYVNMGRGFLRSTVQQSKDLADAEKEQALAAIDALADWMQGTRFTDPDKVKQVLAIASATAREMKLSTLDEARALGYDEAMQKGQLVFQAVKQAFAVYGFSIDQTLDSAKTTVVSSDGTTAKVKIDYTLLGKPLSADAEMVRRGDNWYGKNALEKLEQHAAEAAAAPASEG</sequence>
<dbReference type="OrthoDB" id="6194714at2"/>